<keyword evidence="2" id="KW-0119">Carbohydrate metabolism</keyword>
<comment type="catalytic activity">
    <reaction evidence="5">
        <text>[(1-&gt;4)-N-acetyl-beta-D-glucosaminyl](n) + n H2O = chitosan + n acetate</text>
        <dbReference type="Rhea" id="RHEA:10464"/>
        <dbReference type="Rhea" id="RHEA-COMP:9593"/>
        <dbReference type="Rhea" id="RHEA-COMP:9597"/>
        <dbReference type="ChEBI" id="CHEBI:15377"/>
        <dbReference type="ChEBI" id="CHEBI:17029"/>
        <dbReference type="ChEBI" id="CHEBI:30089"/>
        <dbReference type="ChEBI" id="CHEBI:57704"/>
        <dbReference type="EC" id="3.5.1.41"/>
    </reaction>
    <physiologicalReaction direction="left-to-right" evidence="5">
        <dbReference type="Rhea" id="RHEA:10465"/>
    </physiologicalReaction>
</comment>
<sequence length="242" mass="26983">MVLPTLLIIIVLVLALAYIVYKPPHLLISFLQWKNPDVLWHIPLASGSHVVALTIDDAPSDQTSKMLDLLKEYGAKATFFVIGSQIVSHPDLLRRMHDEGHEIGNHAWKDEPSISLPLSELERQVLEVESLIPANHGSAKYFRPGSGIFNKKMVEKLVNMGYRVVLGSIYPHDPQIHNPKLNSKHVLSMLRPGGIIIMHDRRSYSAVQLELILKGMATKEWKAESLGGLLRVADVAEGKKEG</sequence>
<dbReference type="EMBL" id="VNKQ01000006">
    <property type="protein sequence ID" value="KAG0650205.1"/>
    <property type="molecule type" value="Genomic_DNA"/>
</dbReference>
<organism evidence="7 8">
    <name type="scientific">Hyphodiscus hymeniophilus</name>
    <dbReference type="NCBI Taxonomy" id="353542"/>
    <lineage>
        <taxon>Eukaryota</taxon>
        <taxon>Fungi</taxon>
        <taxon>Dikarya</taxon>
        <taxon>Ascomycota</taxon>
        <taxon>Pezizomycotina</taxon>
        <taxon>Leotiomycetes</taxon>
        <taxon>Helotiales</taxon>
        <taxon>Hyphodiscaceae</taxon>
        <taxon>Hyphodiscus</taxon>
    </lineage>
</organism>
<dbReference type="AlphaFoldDB" id="A0A9P7AYP4"/>
<evidence type="ECO:0000256" key="2">
    <source>
        <dbReference type="ARBA" id="ARBA00023024"/>
    </source>
</evidence>
<keyword evidence="3" id="KW-0170">Cobalt</keyword>
<comment type="caution">
    <text evidence="7">The sequence shown here is derived from an EMBL/GenBank/DDBJ whole genome shotgun (WGS) entry which is preliminary data.</text>
</comment>
<evidence type="ECO:0000256" key="5">
    <source>
        <dbReference type="ARBA" id="ARBA00048494"/>
    </source>
</evidence>
<evidence type="ECO:0000313" key="8">
    <source>
        <dbReference type="Proteomes" id="UP000785200"/>
    </source>
</evidence>
<keyword evidence="8" id="KW-1185">Reference proteome</keyword>
<dbReference type="GO" id="GO:0004099">
    <property type="term" value="F:chitin deacetylase activity"/>
    <property type="evidence" value="ECO:0007669"/>
    <property type="project" value="UniProtKB-EC"/>
</dbReference>
<reference evidence="7" key="1">
    <citation type="submission" date="2019-07" db="EMBL/GenBank/DDBJ databases">
        <title>Hyphodiscus hymeniophilus genome sequencing and assembly.</title>
        <authorList>
            <person name="Kramer G."/>
            <person name="Nodwell J."/>
        </authorList>
    </citation>
    <scope>NUCLEOTIDE SEQUENCE</scope>
    <source>
        <strain evidence="7">ATCC 34498</strain>
    </source>
</reference>
<dbReference type="PROSITE" id="PS51677">
    <property type="entry name" value="NODB"/>
    <property type="match status" value="1"/>
</dbReference>
<dbReference type="SUPFAM" id="SSF88713">
    <property type="entry name" value="Glycoside hydrolase/deacetylase"/>
    <property type="match status" value="1"/>
</dbReference>
<dbReference type="OrthoDB" id="407355at2759"/>
<keyword evidence="2" id="KW-0146">Chitin degradation</keyword>
<dbReference type="Pfam" id="PF01522">
    <property type="entry name" value="Polysacc_deac_1"/>
    <property type="match status" value="1"/>
</dbReference>
<gene>
    <name evidence="7" type="ORF">D0Z07_3317</name>
</gene>
<dbReference type="InterPro" id="IPR050248">
    <property type="entry name" value="Polysacc_deacetylase_ArnD"/>
</dbReference>
<dbReference type="GO" id="GO:0006032">
    <property type="term" value="P:chitin catabolic process"/>
    <property type="evidence" value="ECO:0007669"/>
    <property type="project" value="UniProtKB-KW"/>
</dbReference>
<dbReference type="Proteomes" id="UP000785200">
    <property type="component" value="Unassembled WGS sequence"/>
</dbReference>
<evidence type="ECO:0000256" key="3">
    <source>
        <dbReference type="ARBA" id="ARBA00023285"/>
    </source>
</evidence>
<evidence type="ECO:0000256" key="1">
    <source>
        <dbReference type="ARBA" id="ARBA00001941"/>
    </source>
</evidence>
<evidence type="ECO:0000256" key="4">
    <source>
        <dbReference type="ARBA" id="ARBA00024056"/>
    </source>
</evidence>
<proteinExistence type="predicted"/>
<dbReference type="EC" id="3.5.1.41" evidence="4"/>
<evidence type="ECO:0000313" key="7">
    <source>
        <dbReference type="EMBL" id="KAG0650205.1"/>
    </source>
</evidence>
<protein>
    <recommendedName>
        <fullName evidence="4">chitin deacetylase</fullName>
        <ecNumber evidence="4">3.5.1.41</ecNumber>
    </recommendedName>
</protein>
<evidence type="ECO:0000259" key="6">
    <source>
        <dbReference type="PROSITE" id="PS51677"/>
    </source>
</evidence>
<dbReference type="GO" id="GO:0009272">
    <property type="term" value="P:fungal-type cell wall biogenesis"/>
    <property type="evidence" value="ECO:0007669"/>
    <property type="project" value="UniProtKB-ARBA"/>
</dbReference>
<dbReference type="GO" id="GO:0005975">
    <property type="term" value="P:carbohydrate metabolic process"/>
    <property type="evidence" value="ECO:0007669"/>
    <property type="project" value="InterPro"/>
</dbReference>
<dbReference type="InterPro" id="IPR011330">
    <property type="entry name" value="Glyco_hydro/deAcase_b/a-brl"/>
</dbReference>
<name>A0A9P7AYP4_9HELO</name>
<keyword evidence="2" id="KW-0624">Polysaccharide degradation</keyword>
<feature type="domain" description="NodB homology" evidence="6">
    <location>
        <begin position="49"/>
        <end position="242"/>
    </location>
</feature>
<dbReference type="InterPro" id="IPR002509">
    <property type="entry name" value="NODB_dom"/>
</dbReference>
<dbReference type="PANTHER" id="PTHR10587:SF137">
    <property type="entry name" value="4-DEOXY-4-FORMAMIDO-L-ARABINOSE-PHOSPHOUNDECAPRENOL DEFORMYLASE ARND-RELATED"/>
    <property type="match status" value="1"/>
</dbReference>
<dbReference type="PANTHER" id="PTHR10587">
    <property type="entry name" value="GLYCOSYL TRANSFERASE-RELATED"/>
    <property type="match status" value="1"/>
</dbReference>
<dbReference type="Gene3D" id="3.20.20.370">
    <property type="entry name" value="Glycoside hydrolase/deacetylase"/>
    <property type="match status" value="1"/>
</dbReference>
<accession>A0A9P7AYP4</accession>
<comment type="cofactor">
    <cofactor evidence="1">
        <name>Co(2+)</name>
        <dbReference type="ChEBI" id="CHEBI:48828"/>
    </cofactor>
</comment>